<sequence>MGVVTRFVDTGTERTDAEVISRMHGHPELFAIIFDRYYSAIHGYAARRLGRDLADDVAAETFLVALNKWQRYDTRHHSAQPWLFGIASKLIAGHRRSEARRYQALARAAQVTTPDPDSVDGPADRVAVRLDARAVRGRLAAALAQIAPADREVLLLVAWVDLSCEEVAVALEIPAGTVRSRLHRARKRLRTALGGADPTATGEDSQ</sequence>
<keyword evidence="3" id="KW-0731">Sigma factor</keyword>
<keyword evidence="2" id="KW-0805">Transcription regulation</keyword>
<dbReference type="InterPro" id="IPR036388">
    <property type="entry name" value="WH-like_DNA-bd_sf"/>
</dbReference>
<evidence type="ECO:0000313" key="7">
    <source>
        <dbReference type="EMBL" id="SBT49808.1"/>
    </source>
</evidence>
<dbReference type="InterPro" id="IPR007627">
    <property type="entry name" value="RNA_pol_sigma70_r2"/>
</dbReference>
<reference evidence="7 8" key="1">
    <citation type="submission" date="2016-06" db="EMBL/GenBank/DDBJ databases">
        <authorList>
            <person name="Kjaerup R.B."/>
            <person name="Dalgaard T.S."/>
            <person name="Juul-Madsen H.R."/>
        </authorList>
    </citation>
    <scope>NUCLEOTIDE SEQUENCE [LARGE SCALE GENOMIC DNA]</scope>
    <source>
        <strain evidence="7 8">DSM 45248</strain>
    </source>
</reference>
<dbReference type="Gene3D" id="1.10.10.10">
    <property type="entry name" value="Winged helix-like DNA-binding domain superfamily/Winged helix DNA-binding domain"/>
    <property type="match status" value="1"/>
</dbReference>
<comment type="similarity">
    <text evidence="1">Belongs to the sigma-70 factor family. ECF subfamily.</text>
</comment>
<dbReference type="InterPro" id="IPR013324">
    <property type="entry name" value="RNA_pol_sigma_r3/r4-like"/>
</dbReference>
<name>A0A1A9A073_9ACTN</name>
<evidence type="ECO:0000256" key="4">
    <source>
        <dbReference type="ARBA" id="ARBA00023163"/>
    </source>
</evidence>
<dbReference type="CDD" id="cd06171">
    <property type="entry name" value="Sigma70_r4"/>
    <property type="match status" value="1"/>
</dbReference>
<keyword evidence="8" id="KW-1185">Reference proteome</keyword>
<dbReference type="InterPro" id="IPR014284">
    <property type="entry name" value="RNA_pol_sigma-70_dom"/>
</dbReference>
<dbReference type="InterPro" id="IPR013249">
    <property type="entry name" value="RNA_pol_sigma70_r4_t2"/>
</dbReference>
<dbReference type="EMBL" id="LT594324">
    <property type="protein sequence ID" value="SBT49808.1"/>
    <property type="molecule type" value="Genomic_DNA"/>
</dbReference>
<feature type="domain" description="RNA polymerase sigma-70 region 2" evidence="5">
    <location>
        <begin position="34"/>
        <end position="101"/>
    </location>
</feature>
<evidence type="ECO:0000313" key="8">
    <source>
        <dbReference type="Proteomes" id="UP000198765"/>
    </source>
</evidence>
<protein>
    <submittedName>
        <fullName evidence="7">RNA polymerase sigma-70 factor, ECF subfamily</fullName>
    </submittedName>
</protein>
<dbReference type="Proteomes" id="UP000198765">
    <property type="component" value="Chromosome I"/>
</dbReference>
<dbReference type="SUPFAM" id="SSF88946">
    <property type="entry name" value="Sigma2 domain of RNA polymerase sigma factors"/>
    <property type="match status" value="1"/>
</dbReference>
<dbReference type="AlphaFoldDB" id="A0A1A9A073"/>
<dbReference type="InterPro" id="IPR039425">
    <property type="entry name" value="RNA_pol_sigma-70-like"/>
</dbReference>
<proteinExistence type="inferred from homology"/>
<dbReference type="Pfam" id="PF04542">
    <property type="entry name" value="Sigma70_r2"/>
    <property type="match status" value="1"/>
</dbReference>
<dbReference type="Pfam" id="PF08281">
    <property type="entry name" value="Sigma70_r4_2"/>
    <property type="match status" value="1"/>
</dbReference>
<dbReference type="InterPro" id="IPR013325">
    <property type="entry name" value="RNA_pol_sigma_r2"/>
</dbReference>
<evidence type="ECO:0000259" key="5">
    <source>
        <dbReference type="Pfam" id="PF04542"/>
    </source>
</evidence>
<organism evidence="7 8">
    <name type="scientific">Micromonospora narathiwatensis</name>
    <dbReference type="NCBI Taxonomy" id="299146"/>
    <lineage>
        <taxon>Bacteria</taxon>
        <taxon>Bacillati</taxon>
        <taxon>Actinomycetota</taxon>
        <taxon>Actinomycetes</taxon>
        <taxon>Micromonosporales</taxon>
        <taxon>Micromonosporaceae</taxon>
        <taxon>Micromonospora</taxon>
    </lineage>
</organism>
<dbReference type="GO" id="GO:0016987">
    <property type="term" value="F:sigma factor activity"/>
    <property type="evidence" value="ECO:0007669"/>
    <property type="project" value="UniProtKB-KW"/>
</dbReference>
<dbReference type="PANTHER" id="PTHR43133:SF25">
    <property type="entry name" value="RNA POLYMERASE SIGMA FACTOR RFAY-RELATED"/>
    <property type="match status" value="1"/>
</dbReference>
<dbReference type="OrthoDB" id="5518337at2"/>
<accession>A0A1A9A073</accession>
<evidence type="ECO:0000256" key="2">
    <source>
        <dbReference type="ARBA" id="ARBA00023015"/>
    </source>
</evidence>
<dbReference type="Gene3D" id="1.10.1740.10">
    <property type="match status" value="1"/>
</dbReference>
<feature type="domain" description="RNA polymerase sigma factor 70 region 4 type 2" evidence="6">
    <location>
        <begin position="137"/>
        <end position="189"/>
    </location>
</feature>
<evidence type="ECO:0000256" key="3">
    <source>
        <dbReference type="ARBA" id="ARBA00023082"/>
    </source>
</evidence>
<evidence type="ECO:0000259" key="6">
    <source>
        <dbReference type="Pfam" id="PF08281"/>
    </source>
</evidence>
<dbReference type="NCBIfam" id="TIGR02937">
    <property type="entry name" value="sigma70-ECF"/>
    <property type="match status" value="1"/>
</dbReference>
<gene>
    <name evidence="7" type="ORF">GA0070621_3563</name>
</gene>
<evidence type="ECO:0000256" key="1">
    <source>
        <dbReference type="ARBA" id="ARBA00010641"/>
    </source>
</evidence>
<keyword evidence="4" id="KW-0804">Transcription</keyword>
<dbReference type="PATRIC" id="fig|299146.4.peg.3688"/>
<dbReference type="SUPFAM" id="SSF88659">
    <property type="entry name" value="Sigma3 and sigma4 domains of RNA polymerase sigma factors"/>
    <property type="match status" value="1"/>
</dbReference>
<dbReference type="GO" id="GO:0006352">
    <property type="term" value="P:DNA-templated transcription initiation"/>
    <property type="evidence" value="ECO:0007669"/>
    <property type="project" value="InterPro"/>
</dbReference>
<dbReference type="GO" id="GO:0003677">
    <property type="term" value="F:DNA binding"/>
    <property type="evidence" value="ECO:0007669"/>
    <property type="project" value="InterPro"/>
</dbReference>
<dbReference type="PANTHER" id="PTHR43133">
    <property type="entry name" value="RNA POLYMERASE ECF-TYPE SIGMA FACTO"/>
    <property type="match status" value="1"/>
</dbReference>